<evidence type="ECO:0000313" key="2">
    <source>
        <dbReference type="EMBL" id="PIM52385.1"/>
    </source>
</evidence>
<keyword evidence="3" id="KW-1185">Reference proteome</keyword>
<dbReference type="InterPro" id="IPR033932">
    <property type="entry name" value="YtcJ-like"/>
</dbReference>
<protein>
    <submittedName>
        <fullName evidence="2">Amidohydrolase</fullName>
    </submittedName>
</protein>
<dbReference type="InterPro" id="IPR013108">
    <property type="entry name" value="Amidohydro_3"/>
</dbReference>
<dbReference type="InterPro" id="IPR032466">
    <property type="entry name" value="Metal_Hydrolase"/>
</dbReference>
<dbReference type="Pfam" id="PF07969">
    <property type="entry name" value="Amidohydro_3"/>
    <property type="match status" value="1"/>
</dbReference>
<dbReference type="SUPFAM" id="SSF51338">
    <property type="entry name" value="Composite domain of metallo-dependent hydrolases"/>
    <property type="match status" value="1"/>
</dbReference>
<dbReference type="EMBL" id="PEOG01000039">
    <property type="protein sequence ID" value="PIM52385.1"/>
    <property type="molecule type" value="Genomic_DNA"/>
</dbReference>
<evidence type="ECO:0000259" key="1">
    <source>
        <dbReference type="Pfam" id="PF07969"/>
    </source>
</evidence>
<dbReference type="AlphaFoldDB" id="A0A2G9C7N9"/>
<accession>A0A2G9C7N9</accession>
<keyword evidence="2" id="KW-0378">Hydrolase</keyword>
<dbReference type="InterPro" id="IPR011059">
    <property type="entry name" value="Metal-dep_hydrolase_composite"/>
</dbReference>
<comment type="caution">
    <text evidence="2">The sequence shown here is derived from an EMBL/GenBank/DDBJ whole genome shotgun (WGS) entry which is preliminary data.</text>
</comment>
<proteinExistence type="predicted"/>
<dbReference type="Gene3D" id="3.10.310.70">
    <property type="match status" value="1"/>
</dbReference>
<dbReference type="Gene3D" id="2.30.40.10">
    <property type="entry name" value="Urease, subunit C, domain 1"/>
    <property type="match status" value="1"/>
</dbReference>
<dbReference type="Gene3D" id="3.20.20.140">
    <property type="entry name" value="Metal-dependent hydrolases"/>
    <property type="match status" value="1"/>
</dbReference>
<evidence type="ECO:0000313" key="3">
    <source>
        <dbReference type="Proteomes" id="UP000231501"/>
    </source>
</evidence>
<dbReference type="GO" id="GO:0016810">
    <property type="term" value="F:hydrolase activity, acting on carbon-nitrogen (but not peptide) bonds"/>
    <property type="evidence" value="ECO:0007669"/>
    <property type="project" value="InterPro"/>
</dbReference>
<name>A0A2G9C7N9_9BURK</name>
<dbReference type="OrthoDB" id="9031471at2"/>
<dbReference type="PANTHER" id="PTHR22642">
    <property type="entry name" value="IMIDAZOLONEPROPIONASE"/>
    <property type="match status" value="1"/>
</dbReference>
<feature type="domain" description="Amidohydrolase 3" evidence="1">
    <location>
        <begin position="73"/>
        <end position="557"/>
    </location>
</feature>
<organism evidence="2 3">
    <name type="scientific">Roseateles chitinivorans</name>
    <dbReference type="NCBI Taxonomy" id="2917965"/>
    <lineage>
        <taxon>Bacteria</taxon>
        <taxon>Pseudomonadati</taxon>
        <taxon>Pseudomonadota</taxon>
        <taxon>Betaproteobacteria</taxon>
        <taxon>Burkholderiales</taxon>
        <taxon>Sphaerotilaceae</taxon>
        <taxon>Roseateles</taxon>
    </lineage>
</organism>
<dbReference type="CDD" id="cd01300">
    <property type="entry name" value="YtcJ_like"/>
    <property type="match status" value="1"/>
</dbReference>
<dbReference type="PANTHER" id="PTHR22642:SF21">
    <property type="entry name" value="PERIPLASMIC PROTEIN"/>
    <property type="match status" value="1"/>
</dbReference>
<sequence>MEAAAALGLSVMAGPVLAQSAAGGAPELILRNGRITTMDPARPEATAIALRDGVVMAVGSDADILKLAGARTRVVDVEKRRVIPGLTDSHMHIIRGGLNFNMELRWDGVRSLGAALQMLKEQAARTPAPQWVRVVGGWNEFQFDEKRMPTLAELNAAAPDTPVFVLNLYNMAFLNRAALRAVGYTKDTPQPAGAIIERDARGEPTGLLLAEPNAFILYNTLNLGPKLDPEQQLNSTLHFMREENRLGVTSVGDAGGGFQNYPDDYGIIDRLAKEGRLTVRIAYNLFPQKARQELADFQRWATMGRPGDGTDFYKLNGAGEMLAFSAADFEDFLVPRPEMPAAMESDLEGVVRFLAGNGWPWRMHATYDETVSRALDVFEKVHRDHPIDKLGWFFDHCETVTPRNLERIKRLGGGIAVQNRMSMQGEYFIRRYGLKATAETPPVKRMLEMGLPVSLGTDATRVNSYNPWQALYWLVSGRTIGGTVLYPEERRLERIAALRLMTADGAWFSRETGRKGVLKAGAFGDLAVLDRDFLTVPEDQIQDITSVLTVVAGKPVHGSGAYASLAPPLPPAMPDWSPVRRYGGYQARKSSSSSMSDAERRYQYAAMCGCASQCGVHGHDHTAVASAASDASAAQAFWGALGCSCYV</sequence>
<reference evidence="2 3" key="1">
    <citation type="submission" date="2017-11" db="EMBL/GenBank/DDBJ databases">
        <title>Draft genome sequence of Mitsuaria sp. HWN-4.</title>
        <authorList>
            <person name="Gundlapally S.R."/>
        </authorList>
    </citation>
    <scope>NUCLEOTIDE SEQUENCE [LARGE SCALE GENOMIC DNA]</scope>
    <source>
        <strain evidence="2 3">HWN-4</strain>
    </source>
</reference>
<dbReference type="SUPFAM" id="SSF51556">
    <property type="entry name" value="Metallo-dependent hydrolases"/>
    <property type="match status" value="1"/>
</dbReference>
<gene>
    <name evidence="2" type="ORF">CS062_14960</name>
</gene>
<dbReference type="Proteomes" id="UP000231501">
    <property type="component" value="Unassembled WGS sequence"/>
</dbReference>